<dbReference type="GO" id="GO:0030170">
    <property type="term" value="F:pyridoxal phosphate binding"/>
    <property type="evidence" value="ECO:0007669"/>
    <property type="project" value="UniProtKB-UniRule"/>
</dbReference>
<dbReference type="Gene3D" id="2.40.37.10">
    <property type="entry name" value="Lyase, Ornithine Decarboxylase, Chain A, domain 1"/>
    <property type="match status" value="1"/>
</dbReference>
<evidence type="ECO:0000256" key="5">
    <source>
        <dbReference type="HAMAP-Rule" id="MF_01201"/>
    </source>
</evidence>
<dbReference type="EC" id="5.1.1.1" evidence="5"/>
<dbReference type="EMBL" id="RKRF01000001">
    <property type="protein sequence ID" value="RPF57092.1"/>
    <property type="molecule type" value="Genomic_DNA"/>
</dbReference>
<gene>
    <name evidence="9" type="ORF">EDC24_0043</name>
</gene>
<dbReference type="GO" id="GO:0030632">
    <property type="term" value="P:D-alanine biosynthetic process"/>
    <property type="evidence" value="ECO:0007669"/>
    <property type="project" value="UniProtKB-UniRule"/>
</dbReference>
<dbReference type="NCBIfam" id="TIGR00492">
    <property type="entry name" value="alr"/>
    <property type="match status" value="1"/>
</dbReference>
<keyword evidence="3 5" id="KW-0663">Pyridoxal phosphate</keyword>
<dbReference type="FunFam" id="3.20.20.10:FF:000002">
    <property type="entry name" value="Alanine racemase"/>
    <property type="match status" value="1"/>
</dbReference>
<dbReference type="GO" id="GO:0009252">
    <property type="term" value="P:peptidoglycan biosynthetic process"/>
    <property type="evidence" value="ECO:0007669"/>
    <property type="project" value="TreeGrafter"/>
</dbReference>
<feature type="modified residue" description="N6-(pyridoxal phosphate)lysine" evidence="5 6">
    <location>
        <position position="40"/>
    </location>
</feature>
<comment type="function">
    <text evidence="5">Catalyzes the interconversion of L-alanine and D-alanine. May also act on other amino acids.</text>
</comment>
<evidence type="ECO:0000256" key="1">
    <source>
        <dbReference type="ARBA" id="ARBA00000316"/>
    </source>
</evidence>
<dbReference type="Pfam" id="PF00842">
    <property type="entry name" value="Ala_racemase_C"/>
    <property type="match status" value="1"/>
</dbReference>
<dbReference type="AlphaFoldDB" id="A0A3N5CB71"/>
<sequence length="372" mass="41783">MNKSAYHRDTWAEIDLQAIKHNVVEMKNHLNNKEVFAVVKADAYGHGEKEVAEAALNAGASRLAVAVFDEALRLREHFPEVPILVMGWTAPQYVRLAAQNNITLTAFQTEWVNQAKSYLKGEPLSIHLKVDTGMGRIGIRSVEEAYDVIRACDNTSIKITGVFTHFATADESDLLYYQQQLGAFKQWLKQVKPHLPDDLTVHIGNSAAAMRFPDDMYDGVRFGISMYGLYPSPTVKGEQPIKLKPAFSLYSRLIHVKKVHKGDAISYGATYKAQDEEWIGTIPIGYGDGWIRKLQDFSALVDGNKCPIVGRICMDQSMIKLNRPYELGTKVTLIGEDQNAFVSMDDAAEHLETINYEIPCILGQRIPRFYIT</sequence>
<dbReference type="InterPro" id="IPR020622">
    <property type="entry name" value="Ala_racemase_pyridoxalP-BS"/>
</dbReference>
<keyword evidence="4 5" id="KW-0413">Isomerase</keyword>
<keyword evidence="10" id="KW-1185">Reference proteome</keyword>
<dbReference type="Proteomes" id="UP000276443">
    <property type="component" value="Unassembled WGS sequence"/>
</dbReference>
<organism evidence="9 10">
    <name type="scientific">Aquisalibacillus elongatus</name>
    <dbReference type="NCBI Taxonomy" id="485577"/>
    <lineage>
        <taxon>Bacteria</taxon>
        <taxon>Bacillati</taxon>
        <taxon>Bacillota</taxon>
        <taxon>Bacilli</taxon>
        <taxon>Bacillales</taxon>
        <taxon>Bacillaceae</taxon>
        <taxon>Aquisalibacillus</taxon>
    </lineage>
</organism>
<dbReference type="Gene3D" id="3.20.20.10">
    <property type="entry name" value="Alanine racemase"/>
    <property type="match status" value="1"/>
</dbReference>
<dbReference type="PRINTS" id="PR00992">
    <property type="entry name" value="ALARACEMASE"/>
</dbReference>
<dbReference type="InterPro" id="IPR000821">
    <property type="entry name" value="Ala_racemase"/>
</dbReference>
<dbReference type="FunFam" id="2.40.37.10:FF:000006">
    <property type="entry name" value="Alanine racemase"/>
    <property type="match status" value="1"/>
</dbReference>
<comment type="caution">
    <text evidence="9">The sequence shown here is derived from an EMBL/GenBank/DDBJ whole genome shotgun (WGS) entry which is preliminary data.</text>
</comment>
<feature type="binding site" evidence="5 7">
    <location>
        <position position="314"/>
    </location>
    <ligand>
        <name>substrate</name>
    </ligand>
</feature>
<dbReference type="SUPFAM" id="SSF50621">
    <property type="entry name" value="Alanine racemase C-terminal domain-like"/>
    <property type="match status" value="1"/>
</dbReference>
<evidence type="ECO:0000313" key="9">
    <source>
        <dbReference type="EMBL" id="RPF57092.1"/>
    </source>
</evidence>
<feature type="active site" description="Proton acceptor; specific for L-alanine" evidence="5">
    <location>
        <position position="267"/>
    </location>
</feature>
<dbReference type="SUPFAM" id="SSF51419">
    <property type="entry name" value="PLP-binding barrel"/>
    <property type="match status" value="1"/>
</dbReference>
<reference evidence="9 10" key="1">
    <citation type="submission" date="2018-11" db="EMBL/GenBank/DDBJ databases">
        <title>Genomic Encyclopedia of Type Strains, Phase IV (KMG-IV): sequencing the most valuable type-strain genomes for metagenomic binning, comparative biology and taxonomic classification.</title>
        <authorList>
            <person name="Goeker M."/>
        </authorList>
    </citation>
    <scope>NUCLEOTIDE SEQUENCE [LARGE SCALE GENOMIC DNA]</scope>
    <source>
        <strain evidence="9 10">DSM 18090</strain>
    </source>
</reference>
<dbReference type="RefSeq" id="WP_124218882.1">
    <property type="nucleotide sequence ID" value="NZ_RKRF01000001.1"/>
</dbReference>
<dbReference type="InterPro" id="IPR029066">
    <property type="entry name" value="PLP-binding_barrel"/>
</dbReference>
<evidence type="ECO:0000256" key="4">
    <source>
        <dbReference type="ARBA" id="ARBA00023235"/>
    </source>
</evidence>
<evidence type="ECO:0000313" key="10">
    <source>
        <dbReference type="Proteomes" id="UP000276443"/>
    </source>
</evidence>
<dbReference type="InterPro" id="IPR001608">
    <property type="entry name" value="Ala_racemase_N"/>
</dbReference>
<dbReference type="Pfam" id="PF01168">
    <property type="entry name" value="Ala_racemase_N"/>
    <property type="match status" value="1"/>
</dbReference>
<comment type="cofactor">
    <cofactor evidence="2 5 6">
        <name>pyridoxal 5'-phosphate</name>
        <dbReference type="ChEBI" id="CHEBI:597326"/>
    </cofactor>
</comment>
<dbReference type="PANTHER" id="PTHR30511">
    <property type="entry name" value="ALANINE RACEMASE"/>
    <property type="match status" value="1"/>
</dbReference>
<dbReference type="SMART" id="SM01005">
    <property type="entry name" value="Ala_racemase_C"/>
    <property type="match status" value="1"/>
</dbReference>
<dbReference type="PANTHER" id="PTHR30511:SF0">
    <property type="entry name" value="ALANINE RACEMASE, CATABOLIC-RELATED"/>
    <property type="match status" value="1"/>
</dbReference>
<evidence type="ECO:0000256" key="3">
    <source>
        <dbReference type="ARBA" id="ARBA00022898"/>
    </source>
</evidence>
<protein>
    <recommendedName>
        <fullName evidence="5">Alanine racemase</fullName>
        <ecNumber evidence="5">5.1.1.1</ecNumber>
    </recommendedName>
</protein>
<feature type="binding site" evidence="5 7">
    <location>
        <position position="136"/>
    </location>
    <ligand>
        <name>substrate</name>
    </ligand>
</feature>
<comment type="catalytic activity">
    <reaction evidence="1 5">
        <text>L-alanine = D-alanine</text>
        <dbReference type="Rhea" id="RHEA:20249"/>
        <dbReference type="ChEBI" id="CHEBI:57416"/>
        <dbReference type="ChEBI" id="CHEBI:57972"/>
        <dbReference type="EC" id="5.1.1.1"/>
    </reaction>
</comment>
<accession>A0A3N5CB71</accession>
<dbReference type="InterPro" id="IPR011079">
    <property type="entry name" value="Ala_racemase_C"/>
</dbReference>
<dbReference type="GO" id="GO:0008784">
    <property type="term" value="F:alanine racemase activity"/>
    <property type="evidence" value="ECO:0007669"/>
    <property type="project" value="UniProtKB-UniRule"/>
</dbReference>
<proteinExistence type="inferred from homology"/>
<evidence type="ECO:0000256" key="7">
    <source>
        <dbReference type="PIRSR" id="PIRSR600821-52"/>
    </source>
</evidence>
<evidence type="ECO:0000259" key="8">
    <source>
        <dbReference type="SMART" id="SM01005"/>
    </source>
</evidence>
<name>A0A3N5CB71_9BACI</name>
<evidence type="ECO:0000256" key="6">
    <source>
        <dbReference type="PIRSR" id="PIRSR600821-50"/>
    </source>
</evidence>
<feature type="domain" description="Alanine racemase C-terminal" evidence="8">
    <location>
        <begin position="246"/>
        <end position="371"/>
    </location>
</feature>
<dbReference type="UniPathway" id="UPA00042">
    <property type="reaction ID" value="UER00497"/>
</dbReference>
<dbReference type="CDD" id="cd00430">
    <property type="entry name" value="PLPDE_III_AR"/>
    <property type="match status" value="1"/>
</dbReference>
<comment type="similarity">
    <text evidence="5">Belongs to the alanine racemase family.</text>
</comment>
<dbReference type="GO" id="GO:0005829">
    <property type="term" value="C:cytosol"/>
    <property type="evidence" value="ECO:0007669"/>
    <property type="project" value="TreeGrafter"/>
</dbReference>
<dbReference type="OrthoDB" id="9813814at2"/>
<dbReference type="InterPro" id="IPR009006">
    <property type="entry name" value="Ala_racemase/Decarboxylase_C"/>
</dbReference>
<dbReference type="PROSITE" id="PS00395">
    <property type="entry name" value="ALANINE_RACEMASE"/>
    <property type="match status" value="1"/>
</dbReference>
<feature type="active site" description="Proton acceptor; specific for D-alanine" evidence="5">
    <location>
        <position position="40"/>
    </location>
</feature>
<evidence type="ECO:0000256" key="2">
    <source>
        <dbReference type="ARBA" id="ARBA00001933"/>
    </source>
</evidence>
<comment type="pathway">
    <text evidence="5">Amino-acid biosynthesis; D-alanine biosynthesis; D-alanine from L-alanine: step 1/1.</text>
</comment>
<dbReference type="HAMAP" id="MF_01201">
    <property type="entry name" value="Ala_racemase"/>
    <property type="match status" value="1"/>
</dbReference>